<dbReference type="AlphaFoldDB" id="A0A7T5R4A5"/>
<dbReference type="PANTHER" id="PTHR44307:SF2">
    <property type="entry name" value="PHOSPHOETHANOLAMINE METHYLTRANSFERASE ISOFORM X1"/>
    <property type="match status" value="1"/>
</dbReference>
<evidence type="ECO:0000256" key="2">
    <source>
        <dbReference type="ARBA" id="ARBA00022603"/>
    </source>
</evidence>
<protein>
    <submittedName>
        <fullName evidence="6">Class I SAM-dependent methyltransferase</fullName>
    </submittedName>
</protein>
<sequence length="234" mass="26355">MKDSVVQDHYIHNILTRRRVTDELHIGARVATEYLLAAMDLKPGMKVLDVGSGLGAAARLAASLYNIHVTGIDLVPEFCEEARRNADDGRVEFICGSALDMDFESGMFDAAFMLHVNMNIREKKSLINEIARVIKKNSQFGFYEILAGEHVAAMAYPCPWAANREDSFLIAPVDLDNLLAEAGFATEKKEGRRDFGIAAMERRQADYPEQPFVNLLENVRENRCAPWQYICRKI</sequence>
<dbReference type="GO" id="GO:0032259">
    <property type="term" value="P:methylation"/>
    <property type="evidence" value="ECO:0007669"/>
    <property type="project" value="UniProtKB-KW"/>
</dbReference>
<gene>
    <name evidence="6" type="ORF">HYS17_05715</name>
</gene>
<dbReference type="GO" id="GO:0008757">
    <property type="term" value="F:S-adenosylmethionine-dependent methyltransferase activity"/>
    <property type="evidence" value="ECO:0007669"/>
    <property type="project" value="InterPro"/>
</dbReference>
<dbReference type="Pfam" id="PF08241">
    <property type="entry name" value="Methyltransf_11"/>
    <property type="match status" value="1"/>
</dbReference>
<proteinExistence type="predicted"/>
<evidence type="ECO:0000256" key="4">
    <source>
        <dbReference type="ARBA" id="ARBA00025707"/>
    </source>
</evidence>
<dbReference type="EMBL" id="CP066681">
    <property type="protein sequence ID" value="QQG37257.1"/>
    <property type="molecule type" value="Genomic_DNA"/>
</dbReference>
<keyword evidence="3 6" id="KW-0808">Transferase</keyword>
<organism evidence="6 7">
    <name type="scientific">Micavibrio aeruginosavorus</name>
    <dbReference type="NCBI Taxonomy" id="349221"/>
    <lineage>
        <taxon>Bacteria</taxon>
        <taxon>Pseudomonadati</taxon>
        <taxon>Bdellovibrionota</taxon>
        <taxon>Bdellovibrionia</taxon>
        <taxon>Bdellovibrionales</taxon>
        <taxon>Pseudobdellovibrionaceae</taxon>
        <taxon>Micavibrio</taxon>
    </lineage>
</organism>
<evidence type="ECO:0000313" key="7">
    <source>
        <dbReference type="Proteomes" id="UP000595362"/>
    </source>
</evidence>
<dbReference type="InterPro" id="IPR029063">
    <property type="entry name" value="SAM-dependent_MTases_sf"/>
</dbReference>
<evidence type="ECO:0000259" key="5">
    <source>
        <dbReference type="Pfam" id="PF08241"/>
    </source>
</evidence>
<dbReference type="SUPFAM" id="SSF53335">
    <property type="entry name" value="S-adenosyl-L-methionine-dependent methyltransferases"/>
    <property type="match status" value="1"/>
</dbReference>
<dbReference type="CDD" id="cd02440">
    <property type="entry name" value="AdoMet_MTases"/>
    <property type="match status" value="1"/>
</dbReference>
<reference evidence="6 7" key="1">
    <citation type="submission" date="2020-07" db="EMBL/GenBank/DDBJ databases">
        <title>Huge and variable diversity of episymbiotic CPR bacteria and DPANN archaea in groundwater ecosystems.</title>
        <authorList>
            <person name="He C.Y."/>
            <person name="Keren R."/>
            <person name="Whittaker M."/>
            <person name="Farag I.F."/>
            <person name="Doudna J."/>
            <person name="Cate J.H.D."/>
            <person name="Banfield J.F."/>
        </authorList>
    </citation>
    <scope>NUCLEOTIDE SEQUENCE [LARGE SCALE GENOMIC DNA]</scope>
    <source>
        <strain evidence="6">NC_groundwater_70_Ag_B-0.1um_54_66</strain>
    </source>
</reference>
<comment type="pathway">
    <text evidence="4">Phospholipid metabolism.</text>
</comment>
<dbReference type="InterPro" id="IPR013216">
    <property type="entry name" value="Methyltransf_11"/>
</dbReference>
<evidence type="ECO:0000313" key="6">
    <source>
        <dbReference type="EMBL" id="QQG37257.1"/>
    </source>
</evidence>
<dbReference type="PANTHER" id="PTHR44307">
    <property type="entry name" value="PHOSPHOETHANOLAMINE METHYLTRANSFERASE"/>
    <property type="match status" value="1"/>
</dbReference>
<name>A0A7T5R4A5_9BACT</name>
<comment type="pathway">
    <text evidence="1">Lipid metabolism.</text>
</comment>
<evidence type="ECO:0000256" key="1">
    <source>
        <dbReference type="ARBA" id="ARBA00005189"/>
    </source>
</evidence>
<keyword evidence="2 6" id="KW-0489">Methyltransferase</keyword>
<dbReference type="Proteomes" id="UP000595362">
    <property type="component" value="Chromosome"/>
</dbReference>
<accession>A0A7T5R4A5</accession>
<evidence type="ECO:0000256" key="3">
    <source>
        <dbReference type="ARBA" id="ARBA00022679"/>
    </source>
</evidence>
<dbReference type="Gene3D" id="3.40.50.150">
    <property type="entry name" value="Vaccinia Virus protein VP39"/>
    <property type="match status" value="1"/>
</dbReference>
<feature type="domain" description="Methyltransferase type 11" evidence="5">
    <location>
        <begin position="48"/>
        <end position="140"/>
    </location>
</feature>